<name>A0AAX4PIU7_9CHLO</name>
<feature type="compositionally biased region" description="Polar residues" evidence="1">
    <location>
        <begin position="1"/>
        <end position="13"/>
    </location>
</feature>
<evidence type="ECO:0000256" key="1">
    <source>
        <dbReference type="SAM" id="MobiDB-lite"/>
    </source>
</evidence>
<dbReference type="InterPro" id="IPR036410">
    <property type="entry name" value="HSP_DnaJ_Cys-rich_dom_sf"/>
</dbReference>
<proteinExistence type="predicted"/>
<feature type="region of interest" description="Disordered" evidence="1">
    <location>
        <begin position="1"/>
        <end position="53"/>
    </location>
</feature>
<dbReference type="AlphaFoldDB" id="A0AAX4PIU7"/>
<protein>
    <submittedName>
        <fullName evidence="2">Protein PHOTOSYSTEM I ASSEMBLY 2</fullName>
    </submittedName>
</protein>
<dbReference type="Proteomes" id="UP001472866">
    <property type="component" value="Chromosome 13"/>
</dbReference>
<dbReference type="SUPFAM" id="SSF57938">
    <property type="entry name" value="DnaJ/Hsp40 cysteine-rich domain"/>
    <property type="match status" value="1"/>
</dbReference>
<gene>
    <name evidence="2" type="ORF">HKI87_13g75360</name>
</gene>
<dbReference type="PANTHER" id="PTHR15852:SF56">
    <property type="entry name" value="PROTEIN PHOTOSYSTEM I ASSEMBLY 2, CHLOROPLASTIC"/>
    <property type="match status" value="1"/>
</dbReference>
<keyword evidence="3" id="KW-1185">Reference proteome</keyword>
<reference evidence="2 3" key="1">
    <citation type="submission" date="2024-03" db="EMBL/GenBank/DDBJ databases">
        <title>Complete genome sequence of the green alga Chloropicon roscoffensis RCC1871.</title>
        <authorList>
            <person name="Lemieux C."/>
            <person name="Pombert J.-F."/>
            <person name="Otis C."/>
            <person name="Turmel M."/>
        </authorList>
    </citation>
    <scope>NUCLEOTIDE SEQUENCE [LARGE SCALE GENOMIC DNA]</scope>
    <source>
        <strain evidence="2 3">RCC1871</strain>
    </source>
</reference>
<accession>A0AAX4PIU7</accession>
<feature type="compositionally biased region" description="Polar residues" evidence="1">
    <location>
        <begin position="42"/>
        <end position="53"/>
    </location>
</feature>
<dbReference type="PANTHER" id="PTHR15852">
    <property type="entry name" value="PLASTID TRANSCRIPTIONALLY ACTIVE PROTEIN"/>
    <property type="match status" value="1"/>
</dbReference>
<organism evidence="2 3">
    <name type="scientific">Chloropicon roscoffensis</name>
    <dbReference type="NCBI Taxonomy" id="1461544"/>
    <lineage>
        <taxon>Eukaryota</taxon>
        <taxon>Viridiplantae</taxon>
        <taxon>Chlorophyta</taxon>
        <taxon>Chloropicophyceae</taxon>
        <taxon>Chloropicales</taxon>
        <taxon>Chloropicaceae</taxon>
        <taxon>Chloropicon</taxon>
    </lineage>
</organism>
<evidence type="ECO:0000313" key="2">
    <source>
        <dbReference type="EMBL" id="WZN65973.1"/>
    </source>
</evidence>
<sequence length="234" mass="25055">MDRQQGAKQNGSGRTRAGPTKGAERNQRPTKPPLPSRRPHKSQTTNENPNEGLNVNFGELKTHCCSCSCKSGVGDRTGAVSDVPPSSSGRFLETRKETRRVAAAKLLGACGLFLPLVSLAPVASAQDEGLGKCKECLGTGVVTCDLCGGTGKWKALERKRPQDSYQYTECPQCYGRGLLVCQVCFGTGVNNVRGLLRRPEAKELVKQIARGGIAPGEAKQLLEKARREMAEEGG</sequence>
<dbReference type="EMBL" id="CP151513">
    <property type="protein sequence ID" value="WZN65973.1"/>
    <property type="molecule type" value="Genomic_DNA"/>
</dbReference>
<evidence type="ECO:0000313" key="3">
    <source>
        <dbReference type="Proteomes" id="UP001472866"/>
    </source>
</evidence>